<organism evidence="1 2">
    <name type="scientific">Cardiocondyla obscurior</name>
    <dbReference type="NCBI Taxonomy" id="286306"/>
    <lineage>
        <taxon>Eukaryota</taxon>
        <taxon>Metazoa</taxon>
        <taxon>Ecdysozoa</taxon>
        <taxon>Arthropoda</taxon>
        <taxon>Hexapoda</taxon>
        <taxon>Insecta</taxon>
        <taxon>Pterygota</taxon>
        <taxon>Neoptera</taxon>
        <taxon>Endopterygota</taxon>
        <taxon>Hymenoptera</taxon>
        <taxon>Apocrita</taxon>
        <taxon>Aculeata</taxon>
        <taxon>Formicoidea</taxon>
        <taxon>Formicidae</taxon>
        <taxon>Myrmicinae</taxon>
        <taxon>Cardiocondyla</taxon>
    </lineage>
</organism>
<evidence type="ECO:0008006" key="3">
    <source>
        <dbReference type="Google" id="ProtNLM"/>
    </source>
</evidence>
<keyword evidence="2" id="KW-1185">Reference proteome</keyword>
<protein>
    <recommendedName>
        <fullName evidence="3">Ribosomal protein S14</fullName>
    </recommendedName>
</protein>
<dbReference type="Proteomes" id="UP001430953">
    <property type="component" value="Unassembled WGS sequence"/>
</dbReference>
<reference evidence="1 2" key="1">
    <citation type="submission" date="2023-03" db="EMBL/GenBank/DDBJ databases">
        <title>High recombination rates correlate with genetic variation in Cardiocondyla obscurior ants.</title>
        <authorList>
            <person name="Errbii M."/>
        </authorList>
    </citation>
    <scope>NUCLEOTIDE SEQUENCE [LARGE SCALE GENOMIC DNA]</scope>
    <source>
        <strain evidence="1">Alpha-2009</strain>
        <tissue evidence="1">Whole body</tissue>
    </source>
</reference>
<accession>A0AAW2GQK2</accession>
<gene>
    <name evidence="1" type="ORF">PUN28_001660</name>
</gene>
<evidence type="ECO:0000313" key="1">
    <source>
        <dbReference type="EMBL" id="KAL0129547.1"/>
    </source>
</evidence>
<dbReference type="AlphaFoldDB" id="A0AAW2GQK2"/>
<comment type="caution">
    <text evidence="1">The sequence shown here is derived from an EMBL/GenBank/DDBJ whole genome shotgun (WGS) entry which is preliminary data.</text>
</comment>
<evidence type="ECO:0000313" key="2">
    <source>
        <dbReference type="Proteomes" id="UP001430953"/>
    </source>
</evidence>
<dbReference type="EMBL" id="JADYXP020000002">
    <property type="protein sequence ID" value="KAL0129547.1"/>
    <property type="molecule type" value="Genomic_DNA"/>
</dbReference>
<sequence>MEEIRFKSLGKKRKGKRRPLKSAESLNSLSFNFNKFPSCRAKCRTFKCRARNEILFTRIVKLLSEISFRDTKAREVCSGLLITRNREWRHAKLKPGIRVVRYTRNCMRNPSGFQAARIVMASFGLFFERNAFIWISSTALYGEWSLKQNGD</sequence>
<name>A0AAW2GQK2_9HYME</name>
<proteinExistence type="predicted"/>